<feature type="compositionally biased region" description="Polar residues" evidence="1">
    <location>
        <begin position="44"/>
        <end position="58"/>
    </location>
</feature>
<keyword evidence="2" id="KW-0472">Membrane</keyword>
<dbReference type="EMBL" id="AMBO01000338">
    <property type="protein sequence ID" value="EKD00593.1"/>
    <property type="molecule type" value="Genomic_DNA"/>
</dbReference>
<accession>K1VV09</accession>
<name>K1VV09_TRIAC</name>
<evidence type="ECO:0000313" key="4">
    <source>
        <dbReference type="Proteomes" id="UP000006757"/>
    </source>
</evidence>
<comment type="caution">
    <text evidence="3">The sequence shown here is derived from an EMBL/GenBank/DDBJ whole genome shotgun (WGS) entry which is preliminary data.</text>
</comment>
<reference evidence="3 4" key="1">
    <citation type="journal article" date="2012" name="Eukaryot. Cell">
        <title>Genome sequence of the Trichosporon asahii environmental strain CBS 8904.</title>
        <authorList>
            <person name="Yang R.Y."/>
            <person name="Li H.T."/>
            <person name="Zhu H."/>
            <person name="Zhou G.P."/>
            <person name="Wang M."/>
            <person name="Wang L."/>
        </authorList>
    </citation>
    <scope>NUCLEOTIDE SEQUENCE [LARGE SCALE GENOMIC DNA]</scope>
    <source>
        <strain evidence="3 4">CBS 8904</strain>
    </source>
</reference>
<protein>
    <submittedName>
        <fullName evidence="3">Uncharacterized protein</fullName>
    </submittedName>
</protein>
<feature type="region of interest" description="Disordered" evidence="1">
    <location>
        <begin position="100"/>
        <end position="125"/>
    </location>
</feature>
<feature type="transmembrane region" description="Helical" evidence="2">
    <location>
        <begin position="310"/>
        <end position="332"/>
    </location>
</feature>
<keyword evidence="2" id="KW-0812">Transmembrane</keyword>
<evidence type="ECO:0000256" key="1">
    <source>
        <dbReference type="SAM" id="MobiDB-lite"/>
    </source>
</evidence>
<feature type="compositionally biased region" description="Low complexity" evidence="1">
    <location>
        <begin position="28"/>
        <end position="39"/>
    </location>
</feature>
<dbReference type="AlphaFoldDB" id="K1VV09"/>
<keyword evidence="2" id="KW-1133">Transmembrane helix</keyword>
<feature type="region of interest" description="Disordered" evidence="1">
    <location>
        <begin position="1"/>
        <end position="83"/>
    </location>
</feature>
<dbReference type="eggNOG" id="ENOG502RB9D">
    <property type="taxonomic scope" value="Eukaryota"/>
</dbReference>
<proteinExistence type="predicted"/>
<dbReference type="OrthoDB" id="2562897at2759"/>
<organism evidence="3 4">
    <name type="scientific">Trichosporon asahii var. asahii (strain CBS 8904)</name>
    <name type="common">Yeast</name>
    <dbReference type="NCBI Taxonomy" id="1220162"/>
    <lineage>
        <taxon>Eukaryota</taxon>
        <taxon>Fungi</taxon>
        <taxon>Dikarya</taxon>
        <taxon>Basidiomycota</taxon>
        <taxon>Agaricomycotina</taxon>
        <taxon>Tremellomycetes</taxon>
        <taxon>Trichosporonales</taxon>
        <taxon>Trichosporonaceae</taxon>
        <taxon>Trichosporon</taxon>
    </lineage>
</organism>
<dbReference type="HOGENOM" id="CLU_806955_0_0_1"/>
<evidence type="ECO:0000313" key="3">
    <source>
        <dbReference type="EMBL" id="EKD00593.1"/>
    </source>
</evidence>
<dbReference type="InParanoid" id="K1VV09"/>
<gene>
    <name evidence="3" type="ORF">A1Q2_05081</name>
</gene>
<keyword evidence="4" id="KW-1185">Reference proteome</keyword>
<evidence type="ECO:0000256" key="2">
    <source>
        <dbReference type="SAM" id="Phobius"/>
    </source>
</evidence>
<sequence length="344" mass="38132">MDRPPGIHHVPMTFANNRRLAVPQRPQAGHAGPSHSGGPPLSPRASNTAAPSYTQYMATPSPPPLSPSPLGSPMSRQSSIQSGSLGVLSTPAIEADNPHVASDEQVDLGSPERAPPPKLSQGEPPTAPLWAAIERLSKQCDEHQLRFRASKHRIFSEFPQILSRLAELDNRAEVSCYTDERQADNQQCTAELFAAINESQPELKARLEKVLQRRRENVDEMRVRTTPWVDFLPDDEEDDLELLSAKEGATAMVRRESGKIERVKGANATNVDSDALAMIERWAEEVKMHLADEIGRLRTQLGEEKRRAYILYRLLGLMLFCVFMLGVFYLIAKAGERGRALTTA</sequence>
<dbReference type="Proteomes" id="UP000006757">
    <property type="component" value="Unassembled WGS sequence"/>
</dbReference>